<dbReference type="EMBL" id="LT594323">
    <property type="protein sequence ID" value="SBT37749.1"/>
    <property type="molecule type" value="Genomic_DNA"/>
</dbReference>
<feature type="domain" description="Glycosyltransferase subfamily 4-like N-terminal" evidence="3">
    <location>
        <begin position="12"/>
        <end position="171"/>
    </location>
</feature>
<protein>
    <submittedName>
        <fullName evidence="4">Glycosyltransferase involved in cell wall bisynthesis</fullName>
    </submittedName>
</protein>
<dbReference type="InterPro" id="IPR028098">
    <property type="entry name" value="Glyco_trans_4-like_N"/>
</dbReference>
<dbReference type="Gene3D" id="3.40.50.2000">
    <property type="entry name" value="Glycogen Phosphorylase B"/>
    <property type="match status" value="2"/>
</dbReference>
<organism evidence="4 5">
    <name type="scientific">Micromonospora auratinigra</name>
    <dbReference type="NCBI Taxonomy" id="261654"/>
    <lineage>
        <taxon>Bacteria</taxon>
        <taxon>Bacillati</taxon>
        <taxon>Actinomycetota</taxon>
        <taxon>Actinomycetes</taxon>
        <taxon>Micromonosporales</taxon>
        <taxon>Micromonosporaceae</taxon>
        <taxon>Micromonospora</taxon>
    </lineage>
</organism>
<keyword evidence="1" id="KW-0328">Glycosyltransferase</keyword>
<dbReference type="PATRIC" id="fig|261654.4.peg.310"/>
<evidence type="ECO:0000259" key="3">
    <source>
        <dbReference type="Pfam" id="PF13439"/>
    </source>
</evidence>
<proteinExistence type="predicted"/>
<keyword evidence="2 4" id="KW-0808">Transferase</keyword>
<dbReference type="GO" id="GO:0016757">
    <property type="term" value="F:glycosyltransferase activity"/>
    <property type="evidence" value="ECO:0007669"/>
    <property type="project" value="UniProtKB-KW"/>
</dbReference>
<keyword evidence="5" id="KW-1185">Reference proteome</keyword>
<dbReference type="STRING" id="261654.GA0070611_0307"/>
<gene>
    <name evidence="4" type="ORF">GA0070611_0307</name>
</gene>
<evidence type="ECO:0000256" key="2">
    <source>
        <dbReference type="ARBA" id="ARBA00022679"/>
    </source>
</evidence>
<evidence type="ECO:0000313" key="4">
    <source>
        <dbReference type="EMBL" id="SBT37749.1"/>
    </source>
</evidence>
<reference evidence="5" key="1">
    <citation type="submission" date="2016-06" db="EMBL/GenBank/DDBJ databases">
        <authorList>
            <person name="Varghese N."/>
            <person name="Submissions Spin"/>
        </authorList>
    </citation>
    <scope>NUCLEOTIDE SEQUENCE [LARGE SCALE GENOMIC DNA]</scope>
    <source>
        <strain evidence="5">DSM 44815</strain>
    </source>
</reference>
<dbReference type="Pfam" id="PF13692">
    <property type="entry name" value="Glyco_trans_1_4"/>
    <property type="match status" value="1"/>
</dbReference>
<evidence type="ECO:0000313" key="5">
    <source>
        <dbReference type="Proteomes" id="UP000199385"/>
    </source>
</evidence>
<accession>A0A1A8Z1P4</accession>
<dbReference type="AlphaFoldDB" id="A0A1A8Z1P4"/>
<name>A0A1A8Z1P4_9ACTN</name>
<dbReference type="Pfam" id="PF13439">
    <property type="entry name" value="Glyco_transf_4"/>
    <property type="match status" value="1"/>
</dbReference>
<dbReference type="CDD" id="cd03811">
    <property type="entry name" value="GT4_GT28_WabH-like"/>
    <property type="match status" value="1"/>
</dbReference>
<dbReference type="SUPFAM" id="SSF53756">
    <property type="entry name" value="UDP-Glycosyltransferase/glycogen phosphorylase"/>
    <property type="match status" value="1"/>
</dbReference>
<evidence type="ECO:0000256" key="1">
    <source>
        <dbReference type="ARBA" id="ARBA00022676"/>
    </source>
</evidence>
<sequence>MRVLLVIGSARMGGAEGQLTRLACELAQRGLDVRVLFTGGDGPLTARLDAAGVPWQVLRRYPAPSSTLATLAMPVRLARLLVTWQPDVVFAWLAAAVWLTLPMTAALTRAKRIAAFRGEVFDRDLRWFARPFRAAVSRAHAVTVNSPSLRAEAIRWGADPDRVTFVPNGVDRPAGTADVAPSPPTAVVVANFRWYKGHDVLVDALALVDEPVTVRLVGEGSEREATRARAVERGVADRLHFVDHPADVAAELRGAQFAIHPSRTEGLSNAILEELAAGLPVVATDVGGTSLLVADGVNGFLVPAGDEHQLAKRISELAASARLRATMSVAARTRSATYDWDACTDSYLRLFQDLVTPARSRS</sequence>
<dbReference type="Proteomes" id="UP000199385">
    <property type="component" value="Chromosome I"/>
</dbReference>
<dbReference type="PANTHER" id="PTHR12526">
    <property type="entry name" value="GLYCOSYLTRANSFERASE"/>
    <property type="match status" value="1"/>
</dbReference>